<organism evidence="3 4">
    <name type="scientific">Kribbella lupini</name>
    <dbReference type="NCBI Taxonomy" id="291602"/>
    <lineage>
        <taxon>Bacteria</taxon>
        <taxon>Bacillati</taxon>
        <taxon>Actinomycetota</taxon>
        <taxon>Actinomycetes</taxon>
        <taxon>Propionibacteriales</taxon>
        <taxon>Kribbellaceae</taxon>
        <taxon>Kribbella</taxon>
    </lineage>
</organism>
<proteinExistence type="predicted"/>
<sequence length="304" mass="31843">MTVLALRALGLGDALTGVPALRGLKRLYPDRPLVLAGPETVSSWLQRQGVVDAVIPTAGLTGPPPGRALGSHLAVNLHGRGPESHRLLLDGGPEELIGFDCPDLGFRRTTVWRADEHEVDRWCRLVRDAGGSCSPEDLRLDVRVEASGAVLVHPGAASVARQWPPDRWVAVVTALQDAGRPVVVTGGPAEQELCRLVSKPTGCEDLSGLLDLDSLAETVAGAELLISGDTGVAHLATAVGTPTVTLFGPTPPTLWGPAIDPDLHTVLYRGTAPGDPHADRPDPALLAITVQEVLAPCGTTQPCR</sequence>
<dbReference type="PANTHER" id="PTHR30160">
    <property type="entry name" value="TETRAACYLDISACCHARIDE 4'-KINASE-RELATED"/>
    <property type="match status" value="1"/>
</dbReference>
<dbReference type="EMBL" id="BAAANC010000002">
    <property type="protein sequence ID" value="GAA1534384.1"/>
    <property type="molecule type" value="Genomic_DNA"/>
</dbReference>
<evidence type="ECO:0000313" key="3">
    <source>
        <dbReference type="EMBL" id="GAA1534384.1"/>
    </source>
</evidence>
<accession>A0ABN2B5W3</accession>
<evidence type="ECO:0000256" key="2">
    <source>
        <dbReference type="ARBA" id="ARBA00022679"/>
    </source>
</evidence>
<dbReference type="Gene3D" id="3.40.50.2000">
    <property type="entry name" value="Glycogen Phosphorylase B"/>
    <property type="match status" value="2"/>
</dbReference>
<protein>
    <submittedName>
        <fullName evidence="3">Glycosyltransferase family 9 protein</fullName>
    </submittedName>
</protein>
<keyword evidence="2" id="KW-0808">Transferase</keyword>
<dbReference type="Proteomes" id="UP001500363">
    <property type="component" value="Unassembled WGS sequence"/>
</dbReference>
<reference evidence="3 4" key="1">
    <citation type="journal article" date="2019" name="Int. J. Syst. Evol. Microbiol.">
        <title>The Global Catalogue of Microorganisms (GCM) 10K type strain sequencing project: providing services to taxonomists for standard genome sequencing and annotation.</title>
        <authorList>
            <consortium name="The Broad Institute Genomics Platform"/>
            <consortium name="The Broad Institute Genome Sequencing Center for Infectious Disease"/>
            <person name="Wu L."/>
            <person name="Ma J."/>
        </authorList>
    </citation>
    <scope>NUCLEOTIDE SEQUENCE [LARGE SCALE GENOMIC DNA]</scope>
    <source>
        <strain evidence="3 4">JCM 14303</strain>
    </source>
</reference>
<evidence type="ECO:0000256" key="1">
    <source>
        <dbReference type="ARBA" id="ARBA00022676"/>
    </source>
</evidence>
<dbReference type="RefSeq" id="WP_344176269.1">
    <property type="nucleotide sequence ID" value="NZ_BAAANC010000002.1"/>
</dbReference>
<dbReference type="InterPro" id="IPR002201">
    <property type="entry name" value="Glyco_trans_9"/>
</dbReference>
<dbReference type="CDD" id="cd03789">
    <property type="entry name" value="GT9_LPS_heptosyltransferase"/>
    <property type="match status" value="1"/>
</dbReference>
<evidence type="ECO:0000313" key="4">
    <source>
        <dbReference type="Proteomes" id="UP001500363"/>
    </source>
</evidence>
<dbReference type="PANTHER" id="PTHR30160:SF1">
    <property type="entry name" value="LIPOPOLYSACCHARIDE 1,2-N-ACETYLGLUCOSAMINETRANSFERASE-RELATED"/>
    <property type="match status" value="1"/>
</dbReference>
<dbReference type="InterPro" id="IPR051199">
    <property type="entry name" value="LPS_LOS_Heptosyltrfase"/>
</dbReference>
<gene>
    <name evidence="3" type="ORF">GCM10009741_40970</name>
</gene>
<name>A0ABN2B5W3_9ACTN</name>
<dbReference type="Pfam" id="PF01075">
    <property type="entry name" value="Glyco_transf_9"/>
    <property type="match status" value="1"/>
</dbReference>
<dbReference type="SUPFAM" id="SSF53756">
    <property type="entry name" value="UDP-Glycosyltransferase/glycogen phosphorylase"/>
    <property type="match status" value="1"/>
</dbReference>
<keyword evidence="4" id="KW-1185">Reference proteome</keyword>
<keyword evidence="1" id="KW-0328">Glycosyltransferase</keyword>
<comment type="caution">
    <text evidence="3">The sequence shown here is derived from an EMBL/GenBank/DDBJ whole genome shotgun (WGS) entry which is preliminary data.</text>
</comment>